<name>A0A6G4A099_9BACL</name>
<dbReference type="RefSeq" id="WP_163948203.1">
    <property type="nucleotide sequence ID" value="NZ_JAAIKC010000005.1"/>
</dbReference>
<dbReference type="AlphaFoldDB" id="A0A6G4A099"/>
<proteinExistence type="predicted"/>
<sequence>MSNKAKLSQHTAIMLERARRFGISDTVLLNSAVTGDINPFQPAVAQYYSYDDFFTYAKTHGESIEEAIRNGYRMKFNTPGGLQIWLKDRFGLEAGVDFEATTGRLDGLKLSAEDMEVIRETVAVNWVLLETNTTEGQEGQSTIQAGASVETNSTHGNRAFTLVISSLLESN</sequence>
<accession>A0A6G4A099</accession>
<comment type="caution">
    <text evidence="1">The sequence shown here is derived from an EMBL/GenBank/DDBJ whole genome shotgun (WGS) entry which is preliminary data.</text>
</comment>
<gene>
    <name evidence="1" type="ORF">GK047_15275</name>
</gene>
<organism evidence="1">
    <name type="scientific">Paenibacillus sp. SYP-B3998</name>
    <dbReference type="NCBI Taxonomy" id="2678564"/>
    <lineage>
        <taxon>Bacteria</taxon>
        <taxon>Bacillati</taxon>
        <taxon>Bacillota</taxon>
        <taxon>Bacilli</taxon>
        <taxon>Bacillales</taxon>
        <taxon>Paenibacillaceae</taxon>
        <taxon>Paenibacillus</taxon>
    </lineage>
</organism>
<protein>
    <submittedName>
        <fullName evidence="1">Uncharacterized protein</fullName>
    </submittedName>
</protein>
<reference evidence="1" key="1">
    <citation type="submission" date="2020-02" db="EMBL/GenBank/DDBJ databases">
        <authorList>
            <person name="Shen X.-R."/>
            <person name="Zhang Y.-X."/>
        </authorList>
    </citation>
    <scope>NUCLEOTIDE SEQUENCE</scope>
    <source>
        <strain evidence="1">SYP-B3998</strain>
    </source>
</reference>
<dbReference type="EMBL" id="JAAIKC010000005">
    <property type="protein sequence ID" value="NEW07364.1"/>
    <property type="molecule type" value="Genomic_DNA"/>
</dbReference>
<evidence type="ECO:0000313" key="1">
    <source>
        <dbReference type="EMBL" id="NEW07364.1"/>
    </source>
</evidence>